<dbReference type="STRING" id="945553.A0A0D2P4Z2"/>
<protein>
    <recommendedName>
        <fullName evidence="4">CxC1-like cysteine cluster associated with KDZ transposases domain-containing protein</fullName>
    </recommendedName>
</protein>
<organism evidence="2 3">
    <name type="scientific">Hypholoma sublateritium (strain FD-334 SS-4)</name>
    <dbReference type="NCBI Taxonomy" id="945553"/>
    <lineage>
        <taxon>Eukaryota</taxon>
        <taxon>Fungi</taxon>
        <taxon>Dikarya</taxon>
        <taxon>Basidiomycota</taxon>
        <taxon>Agaricomycotina</taxon>
        <taxon>Agaricomycetes</taxon>
        <taxon>Agaricomycetidae</taxon>
        <taxon>Agaricales</taxon>
        <taxon>Agaricineae</taxon>
        <taxon>Strophariaceae</taxon>
        <taxon>Hypholoma</taxon>
    </lineage>
</organism>
<dbReference type="Pfam" id="PF18758">
    <property type="entry name" value="KDZ"/>
    <property type="match status" value="1"/>
</dbReference>
<dbReference type="InterPro" id="IPR040521">
    <property type="entry name" value="KDZ"/>
</dbReference>
<keyword evidence="3" id="KW-1185">Reference proteome</keyword>
<feature type="compositionally biased region" description="Polar residues" evidence="1">
    <location>
        <begin position="33"/>
        <end position="42"/>
    </location>
</feature>
<evidence type="ECO:0000313" key="2">
    <source>
        <dbReference type="EMBL" id="KJA23686.1"/>
    </source>
</evidence>
<dbReference type="OMA" id="NNIAHAS"/>
<name>A0A0D2P4Z2_HYPSF</name>
<evidence type="ECO:0000313" key="3">
    <source>
        <dbReference type="Proteomes" id="UP000054270"/>
    </source>
</evidence>
<gene>
    <name evidence="2" type="ORF">HYPSUDRAFT_201121</name>
</gene>
<evidence type="ECO:0000256" key="1">
    <source>
        <dbReference type="SAM" id="MobiDB-lite"/>
    </source>
</evidence>
<dbReference type="OrthoDB" id="3035502at2759"/>
<sequence length="976" mass="110760">MTLGRTGGPKKGRSSGTSSSRHVHRLSMVKRSSGVSIPQKESLTALKIQQRQHREREEHQQAQNDMTPMQRREIAAIQSNLASNLPKEDTEDGWEMDVSEVMSGQAVFDMSHAGGEFTEIIDLAEDMLQTSKRYRTRDYRTRRDRTERRTQAFATQMPALKSAYMSWMVNVGDHGMGKEYIIPPNTLVEGVSSAFVVDIYDKKYTDIYHLPSDECVAAAFVKQGIMPCSPYEATVAITIRTLEVYRLAQLRCPHLSIHSFTKTLCDLHMAPFKSHLSRQFSIALDLYIAIRNAVAHDVQVALGRDTPDWRVKHLCPPCSYRLEGDATDLKFSMLYTIDGNDSLKRILRREPAPEEPPNATEPVLGASSESVDTRDVAYASYLTQQEVDRWSKDVLGTDIDTEDDNPCAERWRNMKTEVTARMWGIFEETGLFLSLCRHGFVLLLADMVRSGESAKYPLAIVNRMLEIFGKDLALGYDIGCRFQSTLKKSPLGKKANENNHTSLVGAFHGHAHNRLCQLRFLATYVDGLGLEDLEGCERFFSKSNALAGSTRYASTFHRRQSIAEFCKHIDAFETYQNLSTFLYNNYKQALSILDTRPSVLVALRNVGAQDGTTVEGWLKEEEVYLRGLTKEPLHETLEMEYYGRLVSLATSEHLLSAATLKWNNTTPASIGARDMTSSIETARRHALEEHAKHLNAVHSLEAKLNVSVRWTAGSVAWEDAAKKVKMRTYQRCIDTLEGLVVARMFELTKMNMSQTGYSMRKHIASALKARSQAIRTALDRYNMAALSLTPPRPLLDWDEIVTYAFLSDFDLLRDTRQDVRTRLWAKPAARLAIDQWHKLLRAEEEICRLNVEIARFQTYLHDEEDFLRLKEAEISRTDPGLGRQVWVHRMERARYNEHHQDVLNKIYGLSGFSGKVCSRSESSRPAVQPPDSVVADVRNDVQDEHALGNEQDEEDDDVEVLTNYCSLLDLSFDTNI</sequence>
<dbReference type="Proteomes" id="UP000054270">
    <property type="component" value="Unassembled WGS sequence"/>
</dbReference>
<feature type="region of interest" description="Disordered" evidence="1">
    <location>
        <begin position="1"/>
        <end position="68"/>
    </location>
</feature>
<accession>A0A0D2P4Z2</accession>
<dbReference type="EMBL" id="KN817541">
    <property type="protein sequence ID" value="KJA23686.1"/>
    <property type="molecule type" value="Genomic_DNA"/>
</dbReference>
<dbReference type="AlphaFoldDB" id="A0A0D2P4Z2"/>
<evidence type="ECO:0008006" key="4">
    <source>
        <dbReference type="Google" id="ProtNLM"/>
    </source>
</evidence>
<dbReference type="PANTHER" id="PTHR33096">
    <property type="entry name" value="CXC2 DOMAIN-CONTAINING PROTEIN"/>
    <property type="match status" value="1"/>
</dbReference>
<dbReference type="PANTHER" id="PTHR33096:SF1">
    <property type="entry name" value="CXC1-LIKE CYSTEINE CLUSTER ASSOCIATED WITH KDZ TRANSPOSASES DOMAIN-CONTAINING PROTEIN"/>
    <property type="match status" value="1"/>
</dbReference>
<reference evidence="3" key="1">
    <citation type="submission" date="2014-04" db="EMBL/GenBank/DDBJ databases">
        <title>Evolutionary Origins and Diversification of the Mycorrhizal Mutualists.</title>
        <authorList>
            <consortium name="DOE Joint Genome Institute"/>
            <consortium name="Mycorrhizal Genomics Consortium"/>
            <person name="Kohler A."/>
            <person name="Kuo A."/>
            <person name="Nagy L.G."/>
            <person name="Floudas D."/>
            <person name="Copeland A."/>
            <person name="Barry K.W."/>
            <person name="Cichocki N."/>
            <person name="Veneault-Fourrey C."/>
            <person name="LaButti K."/>
            <person name="Lindquist E.A."/>
            <person name="Lipzen A."/>
            <person name="Lundell T."/>
            <person name="Morin E."/>
            <person name="Murat C."/>
            <person name="Riley R."/>
            <person name="Ohm R."/>
            <person name="Sun H."/>
            <person name="Tunlid A."/>
            <person name="Henrissat B."/>
            <person name="Grigoriev I.V."/>
            <person name="Hibbett D.S."/>
            <person name="Martin F."/>
        </authorList>
    </citation>
    <scope>NUCLEOTIDE SEQUENCE [LARGE SCALE GENOMIC DNA]</scope>
    <source>
        <strain evidence="3">FD-334 SS-4</strain>
    </source>
</reference>
<proteinExistence type="predicted"/>